<comment type="caution">
    <text evidence="2">The sequence shown here is derived from an EMBL/GenBank/DDBJ whole genome shotgun (WGS) entry which is preliminary data.</text>
</comment>
<organism evidence="2 3">
    <name type="scientific">Hibiscus sabdariffa</name>
    <name type="common">roselle</name>
    <dbReference type="NCBI Taxonomy" id="183260"/>
    <lineage>
        <taxon>Eukaryota</taxon>
        <taxon>Viridiplantae</taxon>
        <taxon>Streptophyta</taxon>
        <taxon>Embryophyta</taxon>
        <taxon>Tracheophyta</taxon>
        <taxon>Spermatophyta</taxon>
        <taxon>Magnoliopsida</taxon>
        <taxon>eudicotyledons</taxon>
        <taxon>Gunneridae</taxon>
        <taxon>Pentapetalae</taxon>
        <taxon>rosids</taxon>
        <taxon>malvids</taxon>
        <taxon>Malvales</taxon>
        <taxon>Malvaceae</taxon>
        <taxon>Malvoideae</taxon>
        <taxon>Hibiscus</taxon>
    </lineage>
</organism>
<feature type="region of interest" description="Disordered" evidence="1">
    <location>
        <begin position="1"/>
        <end position="39"/>
    </location>
</feature>
<evidence type="ECO:0000313" key="2">
    <source>
        <dbReference type="EMBL" id="KAK8973885.1"/>
    </source>
</evidence>
<reference evidence="2 3" key="1">
    <citation type="journal article" date="2024" name="G3 (Bethesda)">
        <title>Genome assembly of Hibiscus sabdariffa L. provides insights into metabolisms of medicinal natural products.</title>
        <authorList>
            <person name="Kim T."/>
        </authorList>
    </citation>
    <scope>NUCLEOTIDE SEQUENCE [LARGE SCALE GENOMIC DNA]</scope>
    <source>
        <strain evidence="2">TK-2024</strain>
        <tissue evidence="2">Old leaves</tissue>
    </source>
</reference>
<dbReference type="Proteomes" id="UP001396334">
    <property type="component" value="Unassembled WGS sequence"/>
</dbReference>
<keyword evidence="3" id="KW-1185">Reference proteome</keyword>
<proteinExistence type="predicted"/>
<evidence type="ECO:0000313" key="3">
    <source>
        <dbReference type="Proteomes" id="UP001396334"/>
    </source>
</evidence>
<gene>
    <name evidence="2" type="ORF">V6N11_013042</name>
</gene>
<feature type="region of interest" description="Disordered" evidence="1">
    <location>
        <begin position="120"/>
        <end position="142"/>
    </location>
</feature>
<feature type="compositionally biased region" description="Basic and acidic residues" evidence="1">
    <location>
        <begin position="125"/>
        <end position="142"/>
    </location>
</feature>
<dbReference type="EMBL" id="JBBPBN010000174">
    <property type="protein sequence ID" value="KAK8973885.1"/>
    <property type="molecule type" value="Genomic_DNA"/>
</dbReference>
<accession>A0ABR2NCJ8</accession>
<evidence type="ECO:0000256" key="1">
    <source>
        <dbReference type="SAM" id="MobiDB-lite"/>
    </source>
</evidence>
<protein>
    <submittedName>
        <fullName evidence="2">Uncharacterized protein</fullName>
    </submittedName>
</protein>
<feature type="compositionally biased region" description="Basic and acidic residues" evidence="1">
    <location>
        <begin position="1"/>
        <end position="14"/>
    </location>
</feature>
<sequence length="142" mass="15364">MEAQSGKKDVKESSSEMEESSTDSSEAGDRRKKSISQVDSIVGDGEAELAGCLPNEAVNSAVPSHTIEEIQAKVIVQKGRTNNILGLRGKGLEFQIPKDTCSKRAKKDLSKLGFPPNDFFQSEFQDGRDLGSNSSREDVMLG</sequence>
<name>A0ABR2NCJ8_9ROSI</name>